<reference evidence="2" key="1">
    <citation type="journal article" date="2013" name="Genetics">
        <title>The draft genome and transcriptome of Panagrellus redivivus are shaped by the harsh demands of a free-living lifestyle.</title>
        <authorList>
            <person name="Srinivasan J."/>
            <person name="Dillman A.R."/>
            <person name="Macchietto M.G."/>
            <person name="Heikkinen L."/>
            <person name="Lakso M."/>
            <person name="Fracchia K.M."/>
            <person name="Antoshechkin I."/>
            <person name="Mortazavi A."/>
            <person name="Wong G."/>
            <person name="Sternberg P.W."/>
        </authorList>
    </citation>
    <scope>NUCLEOTIDE SEQUENCE [LARGE SCALE GENOMIC DNA]</scope>
    <source>
        <strain evidence="2">MT8872</strain>
    </source>
</reference>
<name>A0A7E4UPP3_PANRE</name>
<dbReference type="Proteomes" id="UP000492821">
    <property type="component" value="Unassembled WGS sequence"/>
</dbReference>
<organism evidence="2 3">
    <name type="scientific">Panagrellus redivivus</name>
    <name type="common">Microworm</name>
    <dbReference type="NCBI Taxonomy" id="6233"/>
    <lineage>
        <taxon>Eukaryota</taxon>
        <taxon>Metazoa</taxon>
        <taxon>Ecdysozoa</taxon>
        <taxon>Nematoda</taxon>
        <taxon>Chromadorea</taxon>
        <taxon>Rhabditida</taxon>
        <taxon>Tylenchina</taxon>
        <taxon>Panagrolaimomorpha</taxon>
        <taxon>Panagrolaimoidea</taxon>
        <taxon>Panagrolaimidae</taxon>
        <taxon>Panagrellus</taxon>
    </lineage>
</organism>
<evidence type="ECO:0000313" key="2">
    <source>
        <dbReference type="Proteomes" id="UP000492821"/>
    </source>
</evidence>
<proteinExistence type="predicted"/>
<dbReference type="WBParaSite" id="Pan_g11257.t1">
    <property type="protein sequence ID" value="Pan_g11257.t1"/>
    <property type="gene ID" value="Pan_g11257"/>
</dbReference>
<protein>
    <submittedName>
        <fullName evidence="3">Uncharacterized protein</fullName>
    </submittedName>
</protein>
<feature type="compositionally biased region" description="Polar residues" evidence="1">
    <location>
        <begin position="16"/>
        <end position="28"/>
    </location>
</feature>
<feature type="region of interest" description="Disordered" evidence="1">
    <location>
        <begin position="1"/>
        <end position="74"/>
    </location>
</feature>
<reference evidence="3" key="2">
    <citation type="submission" date="2020-10" db="UniProtKB">
        <authorList>
            <consortium name="WormBaseParasite"/>
        </authorList>
    </citation>
    <scope>IDENTIFICATION</scope>
</reference>
<evidence type="ECO:0000313" key="3">
    <source>
        <dbReference type="WBParaSite" id="Pan_g11257.t1"/>
    </source>
</evidence>
<accession>A0A7E4UPP3</accession>
<keyword evidence="2" id="KW-1185">Reference proteome</keyword>
<feature type="compositionally biased region" description="Basic and acidic residues" evidence="1">
    <location>
        <begin position="65"/>
        <end position="74"/>
    </location>
</feature>
<sequence length="74" mass="8170">MSIVVSDVGLHPNVEAHQQTATSLNFTGHHQDDGIPRSRRGRDDDDTAPEDMGTSPIDVPPPPGMHRECEKKRE</sequence>
<evidence type="ECO:0000256" key="1">
    <source>
        <dbReference type="SAM" id="MobiDB-lite"/>
    </source>
</evidence>
<dbReference type="AlphaFoldDB" id="A0A7E4UPP3"/>